<feature type="transmembrane region" description="Helical" evidence="4">
    <location>
        <begin position="7"/>
        <end position="31"/>
    </location>
</feature>
<feature type="domain" description="PASTA" evidence="5">
    <location>
        <begin position="647"/>
        <end position="705"/>
    </location>
</feature>
<keyword evidence="7" id="KW-1185">Reference proteome</keyword>
<evidence type="ECO:0000256" key="4">
    <source>
        <dbReference type="SAM" id="Phobius"/>
    </source>
</evidence>
<keyword evidence="2" id="KW-0121">Carboxypeptidase</keyword>
<dbReference type="PANTHER" id="PTHR30627:SF1">
    <property type="entry name" value="PEPTIDOGLYCAN D,D-TRANSPEPTIDASE FTSI"/>
    <property type="match status" value="1"/>
</dbReference>
<dbReference type="GO" id="GO:0008658">
    <property type="term" value="F:penicillin binding"/>
    <property type="evidence" value="ECO:0007669"/>
    <property type="project" value="InterPro"/>
</dbReference>
<keyword evidence="2" id="KW-0378">Hydrolase</keyword>
<dbReference type="Gene3D" id="3.40.710.10">
    <property type="entry name" value="DD-peptidase/beta-lactamase superfamily"/>
    <property type="match status" value="1"/>
</dbReference>
<dbReference type="InterPro" id="IPR005311">
    <property type="entry name" value="PBP_dimer"/>
</dbReference>
<comment type="caution">
    <text evidence="6">The sequence shown here is derived from an EMBL/GenBank/DDBJ whole genome shotgun (WGS) entry which is preliminary data.</text>
</comment>
<dbReference type="SUPFAM" id="SSF54184">
    <property type="entry name" value="Penicillin-binding protein 2x (pbp-2x), c-terminal domain"/>
    <property type="match status" value="1"/>
</dbReference>
<proteinExistence type="predicted"/>
<dbReference type="SUPFAM" id="SSF56601">
    <property type="entry name" value="beta-lactamase/transpeptidase-like"/>
    <property type="match status" value="1"/>
</dbReference>
<dbReference type="InterPro" id="IPR050515">
    <property type="entry name" value="Beta-lactam/transpept"/>
</dbReference>
<dbReference type="Proteomes" id="UP000267223">
    <property type="component" value="Unassembled WGS sequence"/>
</dbReference>
<keyword evidence="3 4" id="KW-0472">Membrane</keyword>
<dbReference type="CDD" id="cd06575">
    <property type="entry name" value="PASTA_Pbp2x-like_2"/>
    <property type="match status" value="1"/>
</dbReference>
<dbReference type="Pfam" id="PF03793">
    <property type="entry name" value="PASTA"/>
    <property type="match status" value="1"/>
</dbReference>
<gene>
    <name evidence="6" type="ORF">EFY79_20840</name>
</gene>
<dbReference type="OrthoDB" id="9804124at2"/>
<sequence>MDIKKDILWRVHLSFLFIILLGLVVLGRAVYIQRVQGDYWKSMSNKQHLKYMDVDAERGSILSEDGNMLSTSLPVFDIYIDFGADGLREREGKRFYKNLDSLSFCLAKLFKDKSASSYKKLLIANYKKKLRYYGLKKKISFDEYRALRDFPLVREGRNKSGFIVEVKDNRINPYVLLANRTIGLSRGDTSRNVGLERSYDSVLKGQTGQKLMRYTAGTYVPVDGAEIQPKNGKDVITTINTYIQDVAENALLRMMDQNSSIHGSCIVMEVKTGKIKAIANLGKQADGTYWEDYNYGFGMRTEPGSVFKLATLTALLEDKYVDTSTIVDCEGGRKSFYGLHITDSHLGTGKISVREAFAISSNVAFAKLADEYYHNQPGKFYDHLHALRLDQNTGIDIVGAPNPYIKKPDSKYWAKTTIPFMAHGYEELETPLNLLMLYNAVANNGKMMKPYLVNSINDMSGEIETFKPQVLVEKICSDETLGKLKGCLRSVIEDEDGTGHALESTIYDIAGKTGTAVSAMDNRGYNKGSKIYQSAFIGYFPAENPVYSISVVIQNSSESKHVYGASVSGPVFKEVADKLYATMVGKKYFDPAETPVDSSLYKFYGLKKDVNNILEEFKYNDKDSSHNKWVLGFLQENNAKILSNNIFESPDKIPDVKGMGLKDAVYVLENMGLRVSASGRGKVVYQSLLENSSFNKGETIKIQLN</sequence>
<protein>
    <submittedName>
        <fullName evidence="6">PASTA domain-containing protein</fullName>
    </submittedName>
</protein>
<dbReference type="SUPFAM" id="SSF56519">
    <property type="entry name" value="Penicillin binding protein dimerisation domain"/>
    <property type="match status" value="1"/>
</dbReference>
<dbReference type="InterPro" id="IPR005543">
    <property type="entry name" value="PASTA_dom"/>
</dbReference>
<reference evidence="6 7" key="1">
    <citation type="submission" date="2018-11" db="EMBL/GenBank/DDBJ databases">
        <title>Draft genome sequence of Ferruginibacter sp. BO-59.</title>
        <authorList>
            <person name="Im W.T."/>
        </authorList>
    </citation>
    <scope>NUCLEOTIDE SEQUENCE [LARGE SCALE GENOMIC DNA]</scope>
    <source>
        <strain evidence="6 7">BO-59</strain>
    </source>
</reference>
<evidence type="ECO:0000313" key="7">
    <source>
        <dbReference type="Proteomes" id="UP000267223"/>
    </source>
</evidence>
<dbReference type="Gene3D" id="3.30.450.330">
    <property type="match status" value="1"/>
</dbReference>
<keyword evidence="2" id="KW-0645">Protease</keyword>
<comment type="subcellular location">
    <subcellularLocation>
        <location evidence="1">Membrane</location>
    </subcellularLocation>
</comment>
<dbReference type="Pfam" id="PF03717">
    <property type="entry name" value="PBP_dimer"/>
    <property type="match status" value="1"/>
</dbReference>
<dbReference type="InterPro" id="IPR012338">
    <property type="entry name" value="Beta-lactam/transpept-like"/>
</dbReference>
<dbReference type="InterPro" id="IPR001460">
    <property type="entry name" value="PCN-bd_Tpept"/>
</dbReference>
<dbReference type="GO" id="GO:0005886">
    <property type="term" value="C:plasma membrane"/>
    <property type="evidence" value="ECO:0007669"/>
    <property type="project" value="TreeGrafter"/>
</dbReference>
<dbReference type="PROSITE" id="PS51178">
    <property type="entry name" value="PASTA"/>
    <property type="match status" value="1"/>
</dbReference>
<dbReference type="RefSeq" id="WP_123122699.1">
    <property type="nucleotide sequence ID" value="NZ_RJJR01000029.1"/>
</dbReference>
<dbReference type="PANTHER" id="PTHR30627">
    <property type="entry name" value="PEPTIDOGLYCAN D,D-TRANSPEPTIDASE"/>
    <property type="match status" value="1"/>
</dbReference>
<dbReference type="GO" id="GO:0071555">
    <property type="term" value="P:cell wall organization"/>
    <property type="evidence" value="ECO:0007669"/>
    <property type="project" value="TreeGrafter"/>
</dbReference>
<accession>A0A3M9N509</accession>
<dbReference type="EMBL" id="RJJR01000029">
    <property type="protein sequence ID" value="RNI32088.1"/>
    <property type="molecule type" value="Genomic_DNA"/>
</dbReference>
<dbReference type="GO" id="GO:0004180">
    <property type="term" value="F:carboxypeptidase activity"/>
    <property type="evidence" value="ECO:0007669"/>
    <property type="project" value="UniProtKB-KW"/>
</dbReference>
<dbReference type="Gene3D" id="3.90.1310.10">
    <property type="entry name" value="Penicillin-binding protein 2a (Domain 2)"/>
    <property type="match status" value="1"/>
</dbReference>
<organism evidence="6 7">
    <name type="scientific">Hanamia caeni</name>
    <dbReference type="NCBI Taxonomy" id="2294116"/>
    <lineage>
        <taxon>Bacteria</taxon>
        <taxon>Pseudomonadati</taxon>
        <taxon>Bacteroidota</taxon>
        <taxon>Chitinophagia</taxon>
        <taxon>Chitinophagales</taxon>
        <taxon>Chitinophagaceae</taxon>
        <taxon>Hanamia</taxon>
    </lineage>
</organism>
<evidence type="ECO:0000256" key="1">
    <source>
        <dbReference type="ARBA" id="ARBA00004370"/>
    </source>
</evidence>
<evidence type="ECO:0000259" key="5">
    <source>
        <dbReference type="PROSITE" id="PS51178"/>
    </source>
</evidence>
<evidence type="ECO:0000256" key="3">
    <source>
        <dbReference type="ARBA" id="ARBA00023136"/>
    </source>
</evidence>
<dbReference type="Pfam" id="PF00905">
    <property type="entry name" value="Transpeptidase"/>
    <property type="match status" value="1"/>
</dbReference>
<keyword evidence="4" id="KW-1133">Transmembrane helix</keyword>
<dbReference type="InterPro" id="IPR036138">
    <property type="entry name" value="PBP_dimer_sf"/>
</dbReference>
<evidence type="ECO:0000313" key="6">
    <source>
        <dbReference type="EMBL" id="RNI32088.1"/>
    </source>
</evidence>
<dbReference type="AlphaFoldDB" id="A0A3M9N509"/>
<evidence type="ECO:0000256" key="2">
    <source>
        <dbReference type="ARBA" id="ARBA00022645"/>
    </source>
</evidence>
<name>A0A3M9N509_9BACT</name>
<keyword evidence="4" id="KW-0812">Transmembrane</keyword>